<dbReference type="InterPro" id="IPR000408">
    <property type="entry name" value="Reg_chr_condens"/>
</dbReference>
<dbReference type="AlphaFoldDB" id="D4XEW7"/>
<comment type="caution">
    <text evidence="5">The sequence shown here is derived from an EMBL/GenBank/DDBJ whole genome shotgun (WGS) entry which is preliminary data.</text>
</comment>
<accession>D4XEW7</accession>
<evidence type="ECO:0000256" key="3">
    <source>
        <dbReference type="SAM" id="SignalP"/>
    </source>
</evidence>
<feature type="signal peptide" evidence="3">
    <location>
        <begin position="1"/>
        <end position="26"/>
    </location>
</feature>
<dbReference type="PATRIC" id="fig|742159.3.peg.5030"/>
<dbReference type="GO" id="GO:0005737">
    <property type="term" value="C:cytoplasm"/>
    <property type="evidence" value="ECO:0007669"/>
    <property type="project" value="TreeGrafter"/>
</dbReference>
<dbReference type="SUPFAM" id="SSF50985">
    <property type="entry name" value="RCC1/BLIP-II"/>
    <property type="match status" value="1"/>
</dbReference>
<keyword evidence="3" id="KW-0732">Signal</keyword>
<dbReference type="PANTHER" id="PTHR45982">
    <property type="entry name" value="REGULATOR OF CHROMOSOME CONDENSATION"/>
    <property type="match status" value="1"/>
</dbReference>
<evidence type="ECO:0000259" key="4">
    <source>
        <dbReference type="Pfam" id="PF25390"/>
    </source>
</evidence>
<dbReference type="Proteomes" id="UP000004510">
    <property type="component" value="Unassembled WGS sequence"/>
</dbReference>
<proteinExistence type="predicted"/>
<protein>
    <submittedName>
        <fullName evidence="5">Regulator of chromosome condensation (RCC1)</fullName>
    </submittedName>
</protein>
<dbReference type="Gene3D" id="2.130.10.30">
    <property type="entry name" value="Regulator of chromosome condensation 1/beta-lactamase-inhibitor protein II"/>
    <property type="match status" value="2"/>
</dbReference>
<keyword evidence="1" id="KW-0344">Guanine-nucleotide releasing factor</keyword>
<dbReference type="GO" id="GO:0005085">
    <property type="term" value="F:guanyl-nucleotide exchange factor activity"/>
    <property type="evidence" value="ECO:0007669"/>
    <property type="project" value="TreeGrafter"/>
</dbReference>
<dbReference type="Pfam" id="PF05345">
    <property type="entry name" value="He_PIG"/>
    <property type="match status" value="1"/>
</dbReference>
<keyword evidence="2" id="KW-0677">Repeat</keyword>
<dbReference type="PROSITE" id="PS50012">
    <property type="entry name" value="RCC1_3"/>
    <property type="match status" value="6"/>
</dbReference>
<dbReference type="InterPro" id="IPR051553">
    <property type="entry name" value="Ran_GTPase-activating"/>
</dbReference>
<gene>
    <name evidence="5" type="ORF">HMPREF0004_4014</name>
</gene>
<feature type="chain" id="PRO_5003066749" evidence="3">
    <location>
        <begin position="27"/>
        <end position="502"/>
    </location>
</feature>
<evidence type="ECO:0000313" key="6">
    <source>
        <dbReference type="Proteomes" id="UP000004510"/>
    </source>
</evidence>
<evidence type="ECO:0000313" key="5">
    <source>
        <dbReference type="EMBL" id="EFF74644.1"/>
    </source>
</evidence>
<dbReference type="InterPro" id="IPR058923">
    <property type="entry name" value="RCC1-like_dom"/>
</dbReference>
<feature type="domain" description="RCC1-like" evidence="4">
    <location>
        <begin position="217"/>
        <end position="500"/>
    </location>
</feature>
<dbReference type="InterPro" id="IPR009091">
    <property type="entry name" value="RCC1/BLIP-II"/>
</dbReference>
<dbReference type="Pfam" id="PF13540">
    <property type="entry name" value="RCC1_2"/>
    <property type="match status" value="1"/>
</dbReference>
<reference evidence="6" key="1">
    <citation type="submission" date="2010-03" db="EMBL/GenBank/DDBJ databases">
        <title>Complete sequence of Mobiluncus curtisii ATCC 43063.</title>
        <authorList>
            <person name="Muzny D."/>
            <person name="Qin X."/>
            <person name="Deng J."/>
            <person name="Jiang H."/>
            <person name="Liu Y."/>
            <person name="Qu J."/>
            <person name="Song X.-Z."/>
            <person name="Zhang L."/>
            <person name="Thornton R."/>
            <person name="Coyle M."/>
            <person name="Francisco L."/>
            <person name="Jackson L."/>
            <person name="Javaid M."/>
            <person name="Korchina V."/>
            <person name="Kovar C."/>
            <person name="Mata R."/>
            <person name="Mathew T."/>
            <person name="Ngo R."/>
            <person name="Nguyen L."/>
            <person name="Nguyen N."/>
            <person name="Okwuonu G."/>
            <person name="Ongeri F."/>
            <person name="Pham C."/>
            <person name="Simmons D."/>
            <person name="Wilczek-Boney K."/>
            <person name="Hale W."/>
            <person name="Jakkamsetti A."/>
            <person name="Pham P."/>
            <person name="Ruth R."/>
            <person name="San Lucas F."/>
            <person name="Warren J."/>
            <person name="Zhang J."/>
            <person name="Zhao Z."/>
            <person name="Zhou C."/>
            <person name="Zhu D."/>
            <person name="Lee S."/>
            <person name="Bess C."/>
            <person name="Blankenburg K."/>
            <person name="Forbes L."/>
            <person name="Fu Q."/>
            <person name="Gubbala S."/>
            <person name="Hirani K."/>
            <person name="Jayaseelan J.C."/>
            <person name="Lara F."/>
            <person name="Munidasa M."/>
            <person name="Palculict T."/>
            <person name="Patil S."/>
            <person name="Pu L.-L."/>
            <person name="Saada N."/>
            <person name="Tang L."/>
            <person name="Weissenberger G."/>
            <person name="Zhu Y."/>
            <person name="Hemphill L."/>
            <person name="Shang Y."/>
            <person name="Youmans B."/>
            <person name="Ayvaz T."/>
            <person name="Ross M."/>
            <person name="Santibanez J."/>
            <person name="Aqrawi P."/>
            <person name="Gross S."/>
            <person name="Joshi V."/>
            <person name="Fowler G."/>
            <person name="Nazareth L."/>
            <person name="Reid J."/>
            <person name="Worley K."/>
            <person name="Petrosino J."/>
            <person name="Highlander S."/>
            <person name="Gibbs R."/>
            <person name="Gibbs R."/>
        </authorList>
    </citation>
    <scope>NUCLEOTIDE SEQUENCE [LARGE SCALE GENOMIC DNA]</scope>
    <source>
        <strain evidence="6">ATCC 43553</strain>
    </source>
</reference>
<dbReference type="PANTHER" id="PTHR45982:SF1">
    <property type="entry name" value="REGULATOR OF CHROMOSOME CONDENSATION"/>
    <property type="match status" value="1"/>
</dbReference>
<dbReference type="Pfam" id="PF25390">
    <property type="entry name" value="WD40_RLD"/>
    <property type="match status" value="1"/>
</dbReference>
<dbReference type="PRINTS" id="PR00633">
    <property type="entry name" value="RCCNDNSATION"/>
</dbReference>
<dbReference type="HOGENOM" id="CLU_005210_8_0_4"/>
<sequence>MLMLKKKFLSLSCAAALAAGIPPAFASSTFFLVVPLNAQSKAQEPVESITVSLAGAMLPKATANQAYTHSLQDYLTVTGDSSLDKSAARWSLVEGTLPTGLALDATTGAVVGVPATKTTSPASFTVLATYKGSDGQAVYSIEVGGVVLNVREISAGFNHTCAITNVGGVKCWGDNAYGQLGDNSTTPRLLPVNVVGLSTGVEHIVAGSNHTCAMMSGAVKCWGFNSTGQLGTNNTTTRLTPGSVVGLSSGVASISAGNAHTCVVTTAGAAKCWGHNGYGQLGDNSTTKRLTPVDVVGLTSGVASISAGNTHTCAVTTTGAAKCWGQNSYGALGNNSTTDRLTPVDAVGLTAGVASITTGYQHTCAMTTSGGAKCWGRNSNVQLGDNSATNRLTPVNVVGLTSGVASISAGNYHTCAVTTSGGAKCWGNNINNELGDNSTTNRSTPVNVVGLTSGVASISAGNRHTCVVMTSGAGKCWGYNASGQLGDNSTTNRKTPVDVQGP</sequence>
<organism evidence="5 6">
    <name type="scientific">Achromobacter piechaudii ATCC 43553</name>
    <dbReference type="NCBI Taxonomy" id="742159"/>
    <lineage>
        <taxon>Bacteria</taxon>
        <taxon>Pseudomonadati</taxon>
        <taxon>Pseudomonadota</taxon>
        <taxon>Betaproteobacteria</taxon>
        <taxon>Burkholderiales</taxon>
        <taxon>Alcaligenaceae</taxon>
        <taxon>Achromobacter</taxon>
    </lineage>
</organism>
<evidence type="ECO:0000256" key="1">
    <source>
        <dbReference type="ARBA" id="ARBA00022658"/>
    </source>
</evidence>
<dbReference type="eggNOG" id="COG5184">
    <property type="taxonomic scope" value="Bacteria"/>
</dbReference>
<dbReference type="OrthoDB" id="8577868at2"/>
<evidence type="ECO:0000256" key="2">
    <source>
        <dbReference type="ARBA" id="ARBA00022737"/>
    </source>
</evidence>
<name>D4XEW7_9BURK</name>
<dbReference type="EMBL" id="ADMS01000094">
    <property type="protein sequence ID" value="EFF74644.1"/>
    <property type="molecule type" value="Genomic_DNA"/>
</dbReference>